<gene>
    <name evidence="1" type="ORF">SAMN05216180_1037</name>
</gene>
<dbReference type="EMBL" id="FOCG01000001">
    <property type="protein sequence ID" value="SEM64278.1"/>
    <property type="molecule type" value="Genomic_DNA"/>
</dbReference>
<sequence length="37" mass="4156">MKPKIRPPPFCKDTLDDFGYLGKARAVASIERCNGFI</sequence>
<evidence type="ECO:0000313" key="1">
    <source>
        <dbReference type="EMBL" id="SEM64278.1"/>
    </source>
</evidence>
<proteinExistence type="predicted"/>
<protein>
    <submittedName>
        <fullName evidence="1">Uncharacterized protein</fullName>
    </submittedName>
</protein>
<reference evidence="1 2" key="1">
    <citation type="submission" date="2016-10" db="EMBL/GenBank/DDBJ databases">
        <authorList>
            <person name="de Groot N.N."/>
        </authorList>
    </citation>
    <scope>NUCLEOTIDE SEQUENCE [LARGE SCALE GENOMIC DNA]</scope>
    <source>
        <strain evidence="1 2">CGMCC 1.5070</strain>
    </source>
</reference>
<keyword evidence="2" id="KW-1185">Reference proteome</keyword>
<name>A0A1H8A359_9FIRM</name>
<accession>A0A1H8A359</accession>
<evidence type="ECO:0000313" key="2">
    <source>
        <dbReference type="Proteomes" id="UP000199158"/>
    </source>
</evidence>
<organism evidence="1 2">
    <name type="scientific">Hydrogenoanaerobacterium saccharovorans</name>
    <dbReference type="NCBI Taxonomy" id="474960"/>
    <lineage>
        <taxon>Bacteria</taxon>
        <taxon>Bacillati</taxon>
        <taxon>Bacillota</taxon>
        <taxon>Clostridia</taxon>
        <taxon>Eubacteriales</taxon>
        <taxon>Oscillospiraceae</taxon>
        <taxon>Hydrogenoanaerobacterium</taxon>
    </lineage>
</organism>
<dbReference type="Proteomes" id="UP000199158">
    <property type="component" value="Unassembled WGS sequence"/>
</dbReference>
<dbReference type="AlphaFoldDB" id="A0A1H8A359"/>